<proteinExistence type="predicted"/>
<organism evidence="1 2">
    <name type="scientific">Paramecium pentaurelia</name>
    <dbReference type="NCBI Taxonomy" id="43138"/>
    <lineage>
        <taxon>Eukaryota</taxon>
        <taxon>Sar</taxon>
        <taxon>Alveolata</taxon>
        <taxon>Ciliophora</taxon>
        <taxon>Intramacronucleata</taxon>
        <taxon>Oligohymenophorea</taxon>
        <taxon>Peniculida</taxon>
        <taxon>Parameciidae</taxon>
        <taxon>Paramecium</taxon>
    </lineage>
</organism>
<dbReference type="AlphaFoldDB" id="A0A8S1WF57"/>
<name>A0A8S1WF57_9CILI</name>
<sequence>MSTYHGFKILTIRLIQFNYVTQNQVMFAKKYYQPLILEGHLILKQYQNNKKPQLMMEFFLRMRRIIFSQQL</sequence>
<gene>
    <name evidence="1" type="ORF">PPENT_87.1.T0890006</name>
</gene>
<evidence type="ECO:0000313" key="1">
    <source>
        <dbReference type="EMBL" id="CAD8187307.1"/>
    </source>
</evidence>
<reference evidence="1" key="1">
    <citation type="submission" date="2021-01" db="EMBL/GenBank/DDBJ databases">
        <authorList>
            <consortium name="Genoscope - CEA"/>
            <person name="William W."/>
        </authorList>
    </citation>
    <scope>NUCLEOTIDE SEQUENCE</scope>
</reference>
<protein>
    <submittedName>
        <fullName evidence="1">Uncharacterized protein</fullName>
    </submittedName>
</protein>
<keyword evidence="2" id="KW-1185">Reference proteome</keyword>
<dbReference type="EMBL" id="CAJJDO010000089">
    <property type="protein sequence ID" value="CAD8187307.1"/>
    <property type="molecule type" value="Genomic_DNA"/>
</dbReference>
<dbReference type="Proteomes" id="UP000689195">
    <property type="component" value="Unassembled WGS sequence"/>
</dbReference>
<accession>A0A8S1WF57</accession>
<evidence type="ECO:0000313" key="2">
    <source>
        <dbReference type="Proteomes" id="UP000689195"/>
    </source>
</evidence>
<comment type="caution">
    <text evidence="1">The sequence shown here is derived from an EMBL/GenBank/DDBJ whole genome shotgun (WGS) entry which is preliminary data.</text>
</comment>